<accession>A0A9P6HDT0</accession>
<sequence>PSHLMVAVYPRPPPANKGGAIKDESWTIEFKSIRIAKKAIKKMWYIEDTTLRELYNHYRNIPQNSSFAGRLFELIIHRMLSRGWQSEGDAPKLIHMAASTGDPPVFSSVSPSESSTPNTQPHTLASPFIRVRNATPVNLTGEITCVTLDKDAYYFPDTTNNPLFDSFIIDADQDPAVISIIQITTSTDHGGSAEGYPLIRKLM</sequence>
<name>A0A9P6HDT0_9AGAM</name>
<feature type="compositionally biased region" description="Low complexity" evidence="1">
    <location>
        <begin position="104"/>
        <end position="117"/>
    </location>
</feature>
<organism evidence="2 3">
    <name type="scientific">Thelephora terrestris</name>
    <dbReference type="NCBI Taxonomy" id="56493"/>
    <lineage>
        <taxon>Eukaryota</taxon>
        <taxon>Fungi</taxon>
        <taxon>Dikarya</taxon>
        <taxon>Basidiomycota</taxon>
        <taxon>Agaricomycotina</taxon>
        <taxon>Agaricomycetes</taxon>
        <taxon>Thelephorales</taxon>
        <taxon>Thelephoraceae</taxon>
        <taxon>Thelephora</taxon>
    </lineage>
</organism>
<feature type="region of interest" description="Disordered" evidence="1">
    <location>
        <begin position="104"/>
        <end position="123"/>
    </location>
</feature>
<dbReference type="Proteomes" id="UP000736335">
    <property type="component" value="Unassembled WGS sequence"/>
</dbReference>
<evidence type="ECO:0000313" key="2">
    <source>
        <dbReference type="EMBL" id="KAF9783148.1"/>
    </source>
</evidence>
<dbReference type="EMBL" id="WIUZ02000010">
    <property type="protein sequence ID" value="KAF9783148.1"/>
    <property type="molecule type" value="Genomic_DNA"/>
</dbReference>
<feature type="non-terminal residue" evidence="2">
    <location>
        <position position="203"/>
    </location>
</feature>
<evidence type="ECO:0000313" key="3">
    <source>
        <dbReference type="Proteomes" id="UP000736335"/>
    </source>
</evidence>
<protein>
    <submittedName>
        <fullName evidence="2">Uncharacterized protein</fullName>
    </submittedName>
</protein>
<gene>
    <name evidence="2" type="ORF">BJ322DRAFT_992716</name>
</gene>
<dbReference type="AlphaFoldDB" id="A0A9P6HDT0"/>
<evidence type="ECO:0000256" key="1">
    <source>
        <dbReference type="SAM" id="MobiDB-lite"/>
    </source>
</evidence>
<keyword evidence="3" id="KW-1185">Reference proteome</keyword>
<reference evidence="2" key="2">
    <citation type="submission" date="2020-11" db="EMBL/GenBank/DDBJ databases">
        <authorList>
            <consortium name="DOE Joint Genome Institute"/>
            <person name="Kuo A."/>
            <person name="Miyauchi S."/>
            <person name="Kiss E."/>
            <person name="Drula E."/>
            <person name="Kohler A."/>
            <person name="Sanchez-Garcia M."/>
            <person name="Andreopoulos B."/>
            <person name="Barry K.W."/>
            <person name="Bonito G."/>
            <person name="Buee M."/>
            <person name="Carver A."/>
            <person name="Chen C."/>
            <person name="Cichocki N."/>
            <person name="Clum A."/>
            <person name="Culley D."/>
            <person name="Crous P.W."/>
            <person name="Fauchery L."/>
            <person name="Girlanda M."/>
            <person name="Hayes R."/>
            <person name="Keri Z."/>
            <person name="Labutti K."/>
            <person name="Lipzen A."/>
            <person name="Lombard V."/>
            <person name="Magnuson J."/>
            <person name="Maillard F."/>
            <person name="Morin E."/>
            <person name="Murat C."/>
            <person name="Nolan M."/>
            <person name="Ohm R."/>
            <person name="Pangilinan J."/>
            <person name="Pereira M."/>
            <person name="Perotto S."/>
            <person name="Peter M."/>
            <person name="Riley R."/>
            <person name="Sitrit Y."/>
            <person name="Stielow B."/>
            <person name="Szollosi G."/>
            <person name="Zifcakova L."/>
            <person name="Stursova M."/>
            <person name="Spatafora J.W."/>
            <person name="Tedersoo L."/>
            <person name="Vaario L.-M."/>
            <person name="Yamada A."/>
            <person name="Yan M."/>
            <person name="Wang P."/>
            <person name="Xu J."/>
            <person name="Bruns T."/>
            <person name="Baldrian P."/>
            <person name="Vilgalys R."/>
            <person name="Henrissat B."/>
            <person name="Grigoriev I.V."/>
            <person name="Hibbett D."/>
            <person name="Nagy L.G."/>
            <person name="Martin F.M."/>
        </authorList>
    </citation>
    <scope>NUCLEOTIDE SEQUENCE</scope>
    <source>
        <strain evidence="2">UH-Tt-Lm1</strain>
    </source>
</reference>
<feature type="non-terminal residue" evidence="2">
    <location>
        <position position="1"/>
    </location>
</feature>
<reference evidence="2" key="1">
    <citation type="journal article" date="2020" name="Nat. Commun.">
        <title>Large-scale genome sequencing of mycorrhizal fungi provides insights into the early evolution of symbiotic traits.</title>
        <authorList>
            <person name="Miyauchi S."/>
            <person name="Kiss E."/>
            <person name="Kuo A."/>
            <person name="Drula E."/>
            <person name="Kohler A."/>
            <person name="Sanchez-Garcia M."/>
            <person name="Morin E."/>
            <person name="Andreopoulos B."/>
            <person name="Barry K.W."/>
            <person name="Bonito G."/>
            <person name="Buee M."/>
            <person name="Carver A."/>
            <person name="Chen C."/>
            <person name="Cichocki N."/>
            <person name="Clum A."/>
            <person name="Culley D."/>
            <person name="Crous P.W."/>
            <person name="Fauchery L."/>
            <person name="Girlanda M."/>
            <person name="Hayes R.D."/>
            <person name="Keri Z."/>
            <person name="LaButti K."/>
            <person name="Lipzen A."/>
            <person name="Lombard V."/>
            <person name="Magnuson J."/>
            <person name="Maillard F."/>
            <person name="Murat C."/>
            <person name="Nolan M."/>
            <person name="Ohm R.A."/>
            <person name="Pangilinan J."/>
            <person name="Pereira M.F."/>
            <person name="Perotto S."/>
            <person name="Peter M."/>
            <person name="Pfister S."/>
            <person name="Riley R."/>
            <person name="Sitrit Y."/>
            <person name="Stielow J.B."/>
            <person name="Szollosi G."/>
            <person name="Zifcakova L."/>
            <person name="Stursova M."/>
            <person name="Spatafora J.W."/>
            <person name="Tedersoo L."/>
            <person name="Vaario L.M."/>
            <person name="Yamada A."/>
            <person name="Yan M."/>
            <person name="Wang P."/>
            <person name="Xu J."/>
            <person name="Bruns T."/>
            <person name="Baldrian P."/>
            <person name="Vilgalys R."/>
            <person name="Dunand C."/>
            <person name="Henrissat B."/>
            <person name="Grigoriev I.V."/>
            <person name="Hibbett D."/>
            <person name="Nagy L.G."/>
            <person name="Martin F.M."/>
        </authorList>
    </citation>
    <scope>NUCLEOTIDE SEQUENCE</scope>
    <source>
        <strain evidence="2">UH-Tt-Lm1</strain>
    </source>
</reference>
<comment type="caution">
    <text evidence="2">The sequence shown here is derived from an EMBL/GenBank/DDBJ whole genome shotgun (WGS) entry which is preliminary data.</text>
</comment>
<proteinExistence type="predicted"/>